<keyword evidence="2" id="KW-1185">Reference proteome</keyword>
<evidence type="ECO:0000313" key="2">
    <source>
        <dbReference type="Proteomes" id="UP001157114"/>
    </source>
</evidence>
<proteinExistence type="predicted"/>
<name>A0ABQ6GED5_9BACL</name>
<dbReference type="EMBL" id="BSSQ01000014">
    <property type="protein sequence ID" value="GLX69334.1"/>
    <property type="molecule type" value="Genomic_DNA"/>
</dbReference>
<protein>
    <submittedName>
        <fullName evidence="1">Uncharacterized protein</fullName>
    </submittedName>
</protein>
<reference evidence="1 2" key="1">
    <citation type="submission" date="2023-03" db="EMBL/GenBank/DDBJ databases">
        <title>Draft genome sequence of the bacteria which degrade cell wall of Tricholomamatutake.</title>
        <authorList>
            <person name="Konishi Y."/>
            <person name="Fukuta Y."/>
            <person name="Shirasaka N."/>
        </authorList>
    </citation>
    <scope>NUCLEOTIDE SEQUENCE [LARGE SCALE GENOMIC DNA]</scope>
    <source>
        <strain evidence="2">mu1</strain>
    </source>
</reference>
<sequence length="67" mass="7736">MEDGWFCPAVKKVIAHGLCWEYFFAGRGGPTDTADELREWIKRTGAFKDLDEFQAVCETCKYKQLVE</sequence>
<dbReference type="Proteomes" id="UP001157114">
    <property type="component" value="Unassembled WGS sequence"/>
</dbReference>
<gene>
    <name evidence="1" type="ORF">MU1_36790</name>
</gene>
<comment type="caution">
    <text evidence="1">The sequence shown here is derived from an EMBL/GenBank/DDBJ whole genome shotgun (WGS) entry which is preliminary data.</text>
</comment>
<accession>A0ABQ6GED5</accession>
<dbReference type="RefSeq" id="WP_284240103.1">
    <property type="nucleotide sequence ID" value="NZ_BSSQ01000014.1"/>
</dbReference>
<organism evidence="1 2">
    <name type="scientific">Paenibacillus glycanilyticus</name>
    <dbReference type="NCBI Taxonomy" id="126569"/>
    <lineage>
        <taxon>Bacteria</taxon>
        <taxon>Bacillati</taxon>
        <taxon>Bacillota</taxon>
        <taxon>Bacilli</taxon>
        <taxon>Bacillales</taxon>
        <taxon>Paenibacillaceae</taxon>
        <taxon>Paenibacillus</taxon>
    </lineage>
</organism>
<evidence type="ECO:0000313" key="1">
    <source>
        <dbReference type="EMBL" id="GLX69334.1"/>
    </source>
</evidence>